<keyword evidence="1" id="KW-1133">Transmembrane helix</keyword>
<sequence length="173" mass="19628">MKKYLFFILPFLLIVNPLTEQMYQENLLALMASHYALFFLGFLLGVKTSPRRLWFLGLIAPVLVHVPPLFQVFTTNEALRVLSEVSLVLSGTLLGSGLPLMSTKVRLFLFGSWMLGDTILSVDFLVGGENFASPFTPYSIYQVRDTGVFMFLIMNLVAFFIIMKILLNVFERS</sequence>
<feature type="transmembrane region" description="Helical" evidence="1">
    <location>
        <begin position="79"/>
        <end position="100"/>
    </location>
</feature>
<evidence type="ECO:0000256" key="1">
    <source>
        <dbReference type="SAM" id="Phobius"/>
    </source>
</evidence>
<evidence type="ECO:0008006" key="4">
    <source>
        <dbReference type="Google" id="ProtNLM"/>
    </source>
</evidence>
<dbReference type="HOGENOM" id="CLU_109678_0_0_2"/>
<dbReference type="InterPro" id="IPR009844">
    <property type="entry name" value="DUF1404"/>
</dbReference>
<dbReference type="AlphaFoldDB" id="H2C5P0"/>
<dbReference type="Pfam" id="PF07185">
    <property type="entry name" value="DUF1404"/>
    <property type="match status" value="1"/>
</dbReference>
<name>H2C5P0_9CREN</name>
<reference evidence="2 3" key="1">
    <citation type="submission" date="2012-01" db="EMBL/GenBank/DDBJ databases">
        <title>Improved High-Quality Draft sequence of Metallosphaera yellowstonensis MK1.</title>
        <authorList>
            <consortium name="US DOE Joint Genome Institute"/>
            <person name="Lucas S."/>
            <person name="Han J."/>
            <person name="Cheng J.-F."/>
            <person name="Goodwin L."/>
            <person name="Pitluck S."/>
            <person name="Peters L."/>
            <person name="Teshima H."/>
            <person name="Detter J.C."/>
            <person name="Han C."/>
            <person name="Tapia R."/>
            <person name="Land M."/>
            <person name="Hauser L."/>
            <person name="Kyrpides N."/>
            <person name="Kozubal M."/>
            <person name="Macur R.E."/>
            <person name="Jay Z."/>
            <person name="Inskeep W."/>
            <person name="Woyke T."/>
        </authorList>
    </citation>
    <scope>NUCLEOTIDE SEQUENCE [LARGE SCALE GENOMIC DNA]</scope>
    <source>
        <strain evidence="2 3">MK1</strain>
    </source>
</reference>
<feature type="transmembrane region" description="Helical" evidence="1">
    <location>
        <begin position="27"/>
        <end position="46"/>
    </location>
</feature>
<protein>
    <recommendedName>
        <fullName evidence="4">DUF1404 domain-containing protein</fullName>
    </recommendedName>
</protein>
<dbReference type="EMBL" id="JH597768">
    <property type="protein sequence ID" value="EHP69117.1"/>
    <property type="molecule type" value="Genomic_DNA"/>
</dbReference>
<keyword evidence="1" id="KW-0812">Transmembrane</keyword>
<accession>H2C5P0</accession>
<feature type="transmembrane region" description="Helical" evidence="1">
    <location>
        <begin position="147"/>
        <end position="167"/>
    </location>
</feature>
<dbReference type="RefSeq" id="WP_009072811.1">
    <property type="nucleotide sequence ID" value="NZ_JH597768.1"/>
</dbReference>
<gene>
    <name evidence="2" type="ORF">MetMK1DRAFT_00018630</name>
</gene>
<dbReference type="eggNOG" id="arCOG06032">
    <property type="taxonomic scope" value="Archaea"/>
</dbReference>
<keyword evidence="1" id="KW-0472">Membrane</keyword>
<evidence type="ECO:0000313" key="2">
    <source>
        <dbReference type="EMBL" id="EHP69117.1"/>
    </source>
</evidence>
<feature type="transmembrane region" description="Helical" evidence="1">
    <location>
        <begin position="53"/>
        <end position="73"/>
    </location>
</feature>
<dbReference type="Proteomes" id="UP000003980">
    <property type="component" value="Unassembled WGS sequence"/>
</dbReference>
<evidence type="ECO:0000313" key="3">
    <source>
        <dbReference type="Proteomes" id="UP000003980"/>
    </source>
</evidence>
<proteinExistence type="predicted"/>
<organism evidence="2 3">
    <name type="scientific">Metallosphaera yellowstonensis MK1</name>
    <dbReference type="NCBI Taxonomy" id="671065"/>
    <lineage>
        <taxon>Archaea</taxon>
        <taxon>Thermoproteota</taxon>
        <taxon>Thermoprotei</taxon>
        <taxon>Sulfolobales</taxon>
        <taxon>Sulfolobaceae</taxon>
        <taxon>Metallosphaera</taxon>
    </lineage>
</organism>
<feature type="transmembrane region" description="Helical" evidence="1">
    <location>
        <begin position="107"/>
        <end position="127"/>
    </location>
</feature>
<keyword evidence="3" id="KW-1185">Reference proteome</keyword>